<evidence type="ECO:0000256" key="2">
    <source>
        <dbReference type="SAM" id="Phobius"/>
    </source>
</evidence>
<dbReference type="Proteomes" id="UP000218767">
    <property type="component" value="Unassembled WGS sequence"/>
</dbReference>
<keyword evidence="2" id="KW-0472">Membrane</keyword>
<protein>
    <submittedName>
        <fullName evidence="3">Uncharacterized protein</fullName>
    </submittedName>
</protein>
<accession>A0A2A4XI30</accession>
<proteinExistence type="predicted"/>
<evidence type="ECO:0000256" key="1">
    <source>
        <dbReference type="SAM" id="MobiDB-lite"/>
    </source>
</evidence>
<sequence length="97" mass="11188">MLWLGSWIVFIGFWFYTLRLALLDSRGLSLGFITLWAIARFGFLQLGIEGPIYFISFAAILTAVMIFIDLYRSNMGRRNPPKNPLDEISLVEQKLKD</sequence>
<feature type="transmembrane region" description="Helical" evidence="2">
    <location>
        <begin position="6"/>
        <end position="22"/>
    </location>
</feature>
<reference evidence="4" key="1">
    <citation type="submission" date="2017-08" db="EMBL/GenBank/DDBJ databases">
        <title>A dynamic microbial community with high functional redundancy inhabits the cold, oxic subseafloor aquifer.</title>
        <authorList>
            <person name="Tully B.J."/>
            <person name="Wheat C.G."/>
            <person name="Glazer B.T."/>
            <person name="Huber J.A."/>
        </authorList>
    </citation>
    <scope>NUCLEOTIDE SEQUENCE [LARGE SCALE GENOMIC DNA]</scope>
</reference>
<keyword evidence="2" id="KW-1133">Transmembrane helix</keyword>
<dbReference type="EMBL" id="NVUL01000002">
    <property type="protein sequence ID" value="PCI82156.1"/>
    <property type="molecule type" value="Genomic_DNA"/>
</dbReference>
<name>A0A2A4XI30_9GAMM</name>
<feature type="region of interest" description="Disordered" evidence="1">
    <location>
        <begin position="76"/>
        <end position="97"/>
    </location>
</feature>
<comment type="caution">
    <text evidence="3">The sequence shown here is derived from an EMBL/GenBank/DDBJ whole genome shotgun (WGS) entry which is preliminary data.</text>
</comment>
<feature type="transmembrane region" description="Helical" evidence="2">
    <location>
        <begin position="29"/>
        <end position="46"/>
    </location>
</feature>
<evidence type="ECO:0000313" key="4">
    <source>
        <dbReference type="Proteomes" id="UP000218767"/>
    </source>
</evidence>
<feature type="transmembrane region" description="Helical" evidence="2">
    <location>
        <begin position="52"/>
        <end position="71"/>
    </location>
</feature>
<evidence type="ECO:0000313" key="3">
    <source>
        <dbReference type="EMBL" id="PCI82156.1"/>
    </source>
</evidence>
<organism evidence="3 4">
    <name type="scientific">SAR86 cluster bacterium</name>
    <dbReference type="NCBI Taxonomy" id="2030880"/>
    <lineage>
        <taxon>Bacteria</taxon>
        <taxon>Pseudomonadati</taxon>
        <taxon>Pseudomonadota</taxon>
        <taxon>Gammaproteobacteria</taxon>
        <taxon>SAR86 cluster</taxon>
    </lineage>
</organism>
<dbReference type="AlphaFoldDB" id="A0A2A4XI30"/>
<keyword evidence="2" id="KW-0812">Transmembrane</keyword>
<gene>
    <name evidence="3" type="ORF">COB20_00685</name>
</gene>